<keyword evidence="2" id="KW-1185">Reference proteome</keyword>
<evidence type="ECO:0000313" key="1">
    <source>
        <dbReference type="EMBL" id="OWR45177.1"/>
    </source>
</evidence>
<name>A0A212EUP0_DANPL</name>
<proteinExistence type="predicted"/>
<reference evidence="1 2" key="1">
    <citation type="journal article" date="2011" name="Cell">
        <title>The monarch butterfly genome yields insights into long-distance migration.</title>
        <authorList>
            <person name="Zhan S."/>
            <person name="Merlin C."/>
            <person name="Boore J.L."/>
            <person name="Reppert S.M."/>
        </authorList>
    </citation>
    <scope>NUCLEOTIDE SEQUENCE [LARGE SCALE GENOMIC DNA]</scope>
    <source>
        <strain evidence="1">F-2</strain>
    </source>
</reference>
<accession>A0A212EUP0</accession>
<dbReference type="eggNOG" id="ENOG502T6Q2">
    <property type="taxonomic scope" value="Eukaryota"/>
</dbReference>
<protein>
    <submittedName>
        <fullName evidence="1">Uncharacterized protein</fullName>
    </submittedName>
</protein>
<dbReference type="InParanoid" id="A0A212EUP0"/>
<organism evidence="1 2">
    <name type="scientific">Danaus plexippus plexippus</name>
    <dbReference type="NCBI Taxonomy" id="278856"/>
    <lineage>
        <taxon>Eukaryota</taxon>
        <taxon>Metazoa</taxon>
        <taxon>Ecdysozoa</taxon>
        <taxon>Arthropoda</taxon>
        <taxon>Hexapoda</taxon>
        <taxon>Insecta</taxon>
        <taxon>Pterygota</taxon>
        <taxon>Neoptera</taxon>
        <taxon>Endopterygota</taxon>
        <taxon>Lepidoptera</taxon>
        <taxon>Glossata</taxon>
        <taxon>Ditrysia</taxon>
        <taxon>Papilionoidea</taxon>
        <taxon>Nymphalidae</taxon>
        <taxon>Danainae</taxon>
        <taxon>Danaini</taxon>
        <taxon>Danaina</taxon>
        <taxon>Danaus</taxon>
        <taxon>Danaus</taxon>
    </lineage>
</organism>
<gene>
    <name evidence="1" type="ORF">KGM_207499</name>
</gene>
<dbReference type="AlphaFoldDB" id="A0A212EUP0"/>
<dbReference type="EMBL" id="AGBW02012352">
    <property type="protein sequence ID" value="OWR45177.1"/>
    <property type="molecule type" value="Genomic_DNA"/>
</dbReference>
<comment type="caution">
    <text evidence="1">The sequence shown here is derived from an EMBL/GenBank/DDBJ whole genome shotgun (WGS) entry which is preliminary data.</text>
</comment>
<evidence type="ECO:0000313" key="2">
    <source>
        <dbReference type="Proteomes" id="UP000007151"/>
    </source>
</evidence>
<dbReference type="KEGG" id="dpl:KGM_207499"/>
<sequence length="539" mass="62036">MDQRPLEITICSKCEVREYFQRELISSIQIFNASDIRIVRNAKCQLFYLVSCPNEIFILSSSQGKMGVYKHIPHVKSFTMEDCSCTGKETLKIIQEHDAIPLIFDDNFNIIEHQFAMTKPGTDTEHMLSLNCKLNTKLTEAMFITKCNEKTLDEYIKIRQLASFSLYQKACNQGYSDINLSLERVSSALKVETKDPIVKLCNKKILVILKICNKNPESLENVVVLLQGTNLPSIDYTTILLKETSDAPHLKKIDSQIDSNSEVIVIAVVDLDELKYNVSSRLDFDVVVSYKRNDEIYLLPFKSVSISAMDTMGTDFDILACNEDYKSIVLAVIATSQKFDLKLRHVKSNNEASVDPSNIFLNYLKMRSISNIENVALHNESPFHILHGVMVVYNTSIIQDHTIDIQVYTRQPSQVLALIHYMYQKVPHRIIVTTSRLQLKPIVDEYNLNDFKEETDAIRYDYQDYAISIVKQIEIIQKYLHECLENMKENGDQTQNKVDITAQGLHEYNKFREELLKILQSQKNIKQVKENELQVPMSE</sequence>
<dbReference type="Proteomes" id="UP000007151">
    <property type="component" value="Unassembled WGS sequence"/>
</dbReference>